<dbReference type="InterPro" id="IPR039008">
    <property type="entry name" value="IF_rod_dom"/>
</dbReference>
<sequence length="111" mass="13046">DLDNETLAHIDAENRRQTLEEELEFLKQLHEQEMKELAALAYRDTTSENREFWKSEMSQAMRDIQTTYDEKLDTMRGELETYYNMKVTGINKSVNNPVISGPVTDTEDSYF</sequence>
<name>A0AAD9JU55_9ANNE</name>
<keyword evidence="2 3" id="KW-0175">Coiled coil</keyword>
<feature type="non-terminal residue" evidence="5">
    <location>
        <position position="1"/>
    </location>
</feature>
<keyword evidence="6" id="KW-1185">Reference proteome</keyword>
<evidence type="ECO:0000259" key="4">
    <source>
        <dbReference type="PROSITE" id="PS51842"/>
    </source>
</evidence>
<dbReference type="GO" id="GO:0007097">
    <property type="term" value="P:nuclear migration"/>
    <property type="evidence" value="ECO:0007669"/>
    <property type="project" value="TreeGrafter"/>
</dbReference>
<dbReference type="PANTHER" id="PTHR45721">
    <property type="entry name" value="LAMIN DM0-RELATED"/>
    <property type="match status" value="1"/>
</dbReference>
<feature type="domain" description="IF rod" evidence="4">
    <location>
        <begin position="1"/>
        <end position="111"/>
    </location>
</feature>
<dbReference type="GO" id="GO:0031507">
    <property type="term" value="P:heterochromatin formation"/>
    <property type="evidence" value="ECO:0007669"/>
    <property type="project" value="TreeGrafter"/>
</dbReference>
<dbReference type="GO" id="GO:0006998">
    <property type="term" value="P:nuclear envelope organization"/>
    <property type="evidence" value="ECO:0007669"/>
    <property type="project" value="TreeGrafter"/>
</dbReference>
<dbReference type="AlphaFoldDB" id="A0AAD9JU55"/>
<dbReference type="PROSITE" id="PS51842">
    <property type="entry name" value="IF_ROD_2"/>
    <property type="match status" value="1"/>
</dbReference>
<gene>
    <name evidence="5" type="ORF">LSH36_156g06023</name>
</gene>
<protein>
    <recommendedName>
        <fullName evidence="4">IF rod domain-containing protein</fullName>
    </recommendedName>
</protein>
<feature type="coiled-coil region" evidence="3">
    <location>
        <begin position="2"/>
        <end position="36"/>
    </location>
</feature>
<reference evidence="5" key="1">
    <citation type="journal article" date="2023" name="Mol. Biol. Evol.">
        <title>Third-Generation Sequencing Reveals the Adaptive Role of the Epigenome in Three Deep-Sea Polychaetes.</title>
        <authorList>
            <person name="Perez M."/>
            <person name="Aroh O."/>
            <person name="Sun Y."/>
            <person name="Lan Y."/>
            <person name="Juniper S.K."/>
            <person name="Young C.R."/>
            <person name="Angers B."/>
            <person name="Qian P.Y."/>
        </authorList>
    </citation>
    <scope>NUCLEOTIDE SEQUENCE</scope>
    <source>
        <strain evidence="5">P08H-3</strain>
    </source>
</reference>
<evidence type="ECO:0000256" key="3">
    <source>
        <dbReference type="SAM" id="Coils"/>
    </source>
</evidence>
<dbReference type="GO" id="GO:0090435">
    <property type="term" value="P:protein localization to nuclear envelope"/>
    <property type="evidence" value="ECO:0007669"/>
    <property type="project" value="TreeGrafter"/>
</dbReference>
<comment type="caution">
    <text evidence="5">The sequence shown here is derived from an EMBL/GenBank/DDBJ whole genome shotgun (WGS) entry which is preliminary data.</text>
</comment>
<dbReference type="GO" id="GO:0005882">
    <property type="term" value="C:intermediate filament"/>
    <property type="evidence" value="ECO:0007669"/>
    <property type="project" value="UniProtKB-KW"/>
</dbReference>
<keyword evidence="1" id="KW-0403">Intermediate filament</keyword>
<dbReference type="Gene3D" id="1.20.5.1160">
    <property type="entry name" value="Vasodilator-stimulated phosphoprotein"/>
    <property type="match status" value="1"/>
</dbReference>
<evidence type="ECO:0000313" key="6">
    <source>
        <dbReference type="Proteomes" id="UP001208570"/>
    </source>
</evidence>
<dbReference type="GO" id="GO:0005200">
    <property type="term" value="F:structural constituent of cytoskeleton"/>
    <property type="evidence" value="ECO:0007669"/>
    <property type="project" value="TreeGrafter"/>
</dbReference>
<dbReference type="GO" id="GO:0051664">
    <property type="term" value="P:nuclear pore localization"/>
    <property type="evidence" value="ECO:0007669"/>
    <property type="project" value="TreeGrafter"/>
</dbReference>
<dbReference type="GO" id="GO:0005652">
    <property type="term" value="C:nuclear lamina"/>
    <property type="evidence" value="ECO:0007669"/>
    <property type="project" value="TreeGrafter"/>
</dbReference>
<proteinExistence type="predicted"/>
<evidence type="ECO:0000313" key="5">
    <source>
        <dbReference type="EMBL" id="KAK2159209.1"/>
    </source>
</evidence>
<accession>A0AAD9JU55</accession>
<dbReference type="PANTHER" id="PTHR45721:SF12">
    <property type="entry name" value="INTERMEDIATE FILAMENT PROTEIN IFA-1"/>
    <property type="match status" value="1"/>
</dbReference>
<dbReference type="Pfam" id="PF00038">
    <property type="entry name" value="Filament"/>
    <property type="match status" value="1"/>
</dbReference>
<evidence type="ECO:0000256" key="2">
    <source>
        <dbReference type="ARBA" id="ARBA00023054"/>
    </source>
</evidence>
<dbReference type="Proteomes" id="UP001208570">
    <property type="component" value="Unassembled WGS sequence"/>
</dbReference>
<evidence type="ECO:0000256" key="1">
    <source>
        <dbReference type="ARBA" id="ARBA00022754"/>
    </source>
</evidence>
<organism evidence="5 6">
    <name type="scientific">Paralvinella palmiformis</name>
    <dbReference type="NCBI Taxonomy" id="53620"/>
    <lineage>
        <taxon>Eukaryota</taxon>
        <taxon>Metazoa</taxon>
        <taxon>Spiralia</taxon>
        <taxon>Lophotrochozoa</taxon>
        <taxon>Annelida</taxon>
        <taxon>Polychaeta</taxon>
        <taxon>Sedentaria</taxon>
        <taxon>Canalipalpata</taxon>
        <taxon>Terebellida</taxon>
        <taxon>Terebelliformia</taxon>
        <taxon>Alvinellidae</taxon>
        <taxon>Paralvinella</taxon>
    </lineage>
</organism>
<dbReference type="EMBL" id="JAODUP010000156">
    <property type="protein sequence ID" value="KAK2159209.1"/>
    <property type="molecule type" value="Genomic_DNA"/>
</dbReference>